<dbReference type="Proteomes" id="UP000000763">
    <property type="component" value="Chromosome 4"/>
</dbReference>
<dbReference type="AlphaFoldDB" id="A0A0N7KIG1"/>
<feature type="compositionally biased region" description="Acidic residues" evidence="1">
    <location>
        <begin position="123"/>
        <end position="137"/>
    </location>
</feature>
<reference evidence="3" key="2">
    <citation type="journal article" date="2008" name="Nucleic Acids Res.">
        <title>The rice annotation project database (RAP-DB): 2008 update.</title>
        <authorList>
            <consortium name="The rice annotation project (RAP)"/>
        </authorList>
    </citation>
    <scope>GENOME REANNOTATION</scope>
    <source>
        <strain evidence="3">cv. Nipponbare</strain>
    </source>
</reference>
<sequence length="171" mass="18318">MTTTATPPTAPSAPDPRAAGSLLSHVQAVGSLHDDVRALPHPSVAGHDERRRRLQIRALPAPSSPTSAPLAPFTTTSARRRIPPLPATTSDDDGSRSVRRRLPSSPPLPAASSPRPLRRRADNDDDGDDDDDDGADDDGWRGALAGGAPWFFLFSWDDFRWRATGALAKMV</sequence>
<proteinExistence type="predicted"/>
<organism evidence="2 3">
    <name type="scientific">Oryza sativa subsp. japonica</name>
    <name type="common">Rice</name>
    <dbReference type="NCBI Taxonomy" id="39947"/>
    <lineage>
        <taxon>Eukaryota</taxon>
        <taxon>Viridiplantae</taxon>
        <taxon>Streptophyta</taxon>
        <taxon>Embryophyta</taxon>
        <taxon>Tracheophyta</taxon>
        <taxon>Spermatophyta</taxon>
        <taxon>Magnoliopsida</taxon>
        <taxon>Liliopsida</taxon>
        <taxon>Poales</taxon>
        <taxon>Poaceae</taxon>
        <taxon>BOP clade</taxon>
        <taxon>Oryzoideae</taxon>
        <taxon>Oryzeae</taxon>
        <taxon>Oryzinae</taxon>
        <taxon>Oryza</taxon>
        <taxon>Oryza sativa</taxon>
    </lineage>
</organism>
<accession>A0A0N7KIG1</accession>
<feature type="compositionally biased region" description="Low complexity" evidence="1">
    <location>
        <begin position="58"/>
        <end position="77"/>
    </location>
</feature>
<reference evidence="2 3" key="1">
    <citation type="journal article" date="2005" name="Nature">
        <title>The map-based sequence of the rice genome.</title>
        <authorList>
            <consortium name="International rice genome sequencing project (IRGSP)"/>
            <person name="Matsumoto T."/>
            <person name="Wu J."/>
            <person name="Kanamori H."/>
            <person name="Katayose Y."/>
            <person name="Fujisawa M."/>
            <person name="Namiki N."/>
            <person name="Mizuno H."/>
            <person name="Yamamoto K."/>
            <person name="Antonio B.A."/>
            <person name="Baba T."/>
            <person name="Sakata K."/>
            <person name="Nagamura Y."/>
            <person name="Aoki H."/>
            <person name="Arikawa K."/>
            <person name="Arita K."/>
            <person name="Bito T."/>
            <person name="Chiden Y."/>
            <person name="Fujitsuka N."/>
            <person name="Fukunaka R."/>
            <person name="Hamada M."/>
            <person name="Harada C."/>
            <person name="Hayashi A."/>
            <person name="Hijishita S."/>
            <person name="Honda M."/>
            <person name="Hosokawa S."/>
            <person name="Ichikawa Y."/>
            <person name="Idonuma A."/>
            <person name="Iijima M."/>
            <person name="Ikeda M."/>
            <person name="Ikeno M."/>
            <person name="Ito K."/>
            <person name="Ito S."/>
            <person name="Ito T."/>
            <person name="Ito Y."/>
            <person name="Ito Y."/>
            <person name="Iwabuchi A."/>
            <person name="Kamiya K."/>
            <person name="Karasawa W."/>
            <person name="Kurita K."/>
            <person name="Katagiri S."/>
            <person name="Kikuta A."/>
            <person name="Kobayashi H."/>
            <person name="Kobayashi N."/>
            <person name="Machita K."/>
            <person name="Maehara T."/>
            <person name="Masukawa M."/>
            <person name="Mizubayashi T."/>
            <person name="Mukai Y."/>
            <person name="Nagasaki H."/>
            <person name="Nagata Y."/>
            <person name="Naito S."/>
            <person name="Nakashima M."/>
            <person name="Nakama Y."/>
            <person name="Nakamichi Y."/>
            <person name="Nakamura M."/>
            <person name="Meguro A."/>
            <person name="Negishi M."/>
            <person name="Ohta I."/>
            <person name="Ohta T."/>
            <person name="Okamoto M."/>
            <person name="Ono N."/>
            <person name="Saji S."/>
            <person name="Sakaguchi M."/>
            <person name="Sakai K."/>
            <person name="Shibata M."/>
            <person name="Shimokawa T."/>
            <person name="Song J."/>
            <person name="Takazaki Y."/>
            <person name="Terasawa K."/>
            <person name="Tsugane M."/>
            <person name="Tsuji K."/>
            <person name="Ueda S."/>
            <person name="Waki K."/>
            <person name="Yamagata H."/>
            <person name="Yamamoto M."/>
            <person name="Yamamoto S."/>
            <person name="Yamane H."/>
            <person name="Yoshiki S."/>
            <person name="Yoshihara R."/>
            <person name="Yukawa K."/>
            <person name="Zhong H."/>
            <person name="Yano M."/>
            <person name="Yuan Q."/>
            <person name="Ouyang S."/>
            <person name="Liu J."/>
            <person name="Jones K.M."/>
            <person name="Gansberger K."/>
            <person name="Moffat K."/>
            <person name="Hill J."/>
            <person name="Bera J."/>
            <person name="Fadrosh D."/>
            <person name="Jin S."/>
            <person name="Johri S."/>
            <person name="Kim M."/>
            <person name="Overton L."/>
            <person name="Reardon M."/>
            <person name="Tsitrin T."/>
            <person name="Vuong H."/>
            <person name="Weaver B."/>
            <person name="Ciecko A."/>
            <person name="Tallon L."/>
            <person name="Jackson J."/>
            <person name="Pai G."/>
            <person name="Aken S.V."/>
            <person name="Utterback T."/>
            <person name="Reidmuller S."/>
            <person name="Feldblyum T."/>
            <person name="Hsiao J."/>
            <person name="Zismann V."/>
            <person name="Iobst S."/>
            <person name="de Vazeille A.R."/>
            <person name="Buell C.R."/>
            <person name="Ying K."/>
            <person name="Li Y."/>
            <person name="Lu T."/>
            <person name="Huang Y."/>
            <person name="Zhao Q."/>
            <person name="Feng Q."/>
            <person name="Zhang L."/>
            <person name="Zhu J."/>
            <person name="Weng Q."/>
            <person name="Mu J."/>
            <person name="Lu Y."/>
            <person name="Fan D."/>
            <person name="Liu Y."/>
            <person name="Guan J."/>
            <person name="Zhang Y."/>
            <person name="Yu S."/>
            <person name="Liu X."/>
            <person name="Zhang Y."/>
            <person name="Hong G."/>
            <person name="Han B."/>
            <person name="Choisne N."/>
            <person name="Demange N."/>
            <person name="Orjeda G."/>
            <person name="Samain S."/>
            <person name="Cattolico L."/>
            <person name="Pelletier E."/>
            <person name="Couloux A."/>
            <person name="Segurens B."/>
            <person name="Wincker P."/>
            <person name="D'Hont A."/>
            <person name="Scarpelli C."/>
            <person name="Weissenbach J."/>
            <person name="Salanoubat M."/>
            <person name="Quetier F."/>
            <person name="Yu Y."/>
            <person name="Kim H.R."/>
            <person name="Rambo T."/>
            <person name="Currie J."/>
            <person name="Collura K."/>
            <person name="Luo M."/>
            <person name="Yang T."/>
            <person name="Ammiraju J.S.S."/>
            <person name="Engler F."/>
            <person name="Soderlund C."/>
            <person name="Wing R.A."/>
            <person name="Palmer L.E."/>
            <person name="de la Bastide M."/>
            <person name="Spiegel L."/>
            <person name="Nascimento L."/>
            <person name="Zutavern T."/>
            <person name="O'Shaughnessy A."/>
            <person name="Dike S."/>
            <person name="Dedhia N."/>
            <person name="Preston R."/>
            <person name="Balija V."/>
            <person name="McCombie W.R."/>
            <person name="Chow T."/>
            <person name="Chen H."/>
            <person name="Chung M."/>
            <person name="Chen C."/>
            <person name="Shaw J."/>
            <person name="Wu H."/>
            <person name="Hsiao K."/>
            <person name="Chao Y."/>
            <person name="Chu M."/>
            <person name="Cheng C."/>
            <person name="Hour A."/>
            <person name="Lee P."/>
            <person name="Lin S."/>
            <person name="Lin Y."/>
            <person name="Liou J."/>
            <person name="Liu S."/>
            <person name="Hsing Y."/>
            <person name="Raghuvanshi S."/>
            <person name="Mohanty A."/>
            <person name="Bharti A.K."/>
            <person name="Gaur A."/>
            <person name="Gupta V."/>
            <person name="Kumar D."/>
            <person name="Ravi V."/>
            <person name="Vij S."/>
            <person name="Kapur A."/>
            <person name="Khurana P."/>
            <person name="Khurana P."/>
            <person name="Khurana J.P."/>
            <person name="Tyagi A.K."/>
            <person name="Gaikwad K."/>
            <person name="Singh A."/>
            <person name="Dalal V."/>
            <person name="Srivastava S."/>
            <person name="Dixit A."/>
            <person name="Pal A.K."/>
            <person name="Ghazi I.A."/>
            <person name="Yadav M."/>
            <person name="Pandit A."/>
            <person name="Bhargava A."/>
            <person name="Sureshbabu K."/>
            <person name="Batra K."/>
            <person name="Sharma T.R."/>
            <person name="Mohapatra T."/>
            <person name="Singh N.K."/>
            <person name="Messing J."/>
            <person name="Nelson A.B."/>
            <person name="Fuks G."/>
            <person name="Kavchok S."/>
            <person name="Keizer G."/>
            <person name="Linton E."/>
            <person name="Llaca V."/>
            <person name="Song R."/>
            <person name="Tanyolac B."/>
            <person name="Young S."/>
            <person name="Ho-Il K."/>
            <person name="Hahn J.H."/>
            <person name="Sangsakoo G."/>
            <person name="Vanavichit A."/>
            <person name="de Mattos Luiz.A.T."/>
            <person name="Zimmer P.D."/>
            <person name="Malone G."/>
            <person name="Dellagostin O."/>
            <person name="de Oliveira A.C."/>
            <person name="Bevan M."/>
            <person name="Bancroft I."/>
            <person name="Minx P."/>
            <person name="Cordum H."/>
            <person name="Wilson R."/>
            <person name="Cheng Z."/>
            <person name="Jin W."/>
            <person name="Jiang J."/>
            <person name="Leong S.A."/>
            <person name="Iwama H."/>
            <person name="Gojobori T."/>
            <person name="Itoh T."/>
            <person name="Niimura Y."/>
            <person name="Fujii Y."/>
            <person name="Habara T."/>
            <person name="Sakai H."/>
            <person name="Sato Y."/>
            <person name="Wilson G."/>
            <person name="Kumar K."/>
            <person name="McCouch S."/>
            <person name="Juretic N."/>
            <person name="Hoen D."/>
            <person name="Wright S."/>
            <person name="Bruskiewich R."/>
            <person name="Bureau T."/>
            <person name="Miyao A."/>
            <person name="Hirochika H."/>
            <person name="Nishikawa T."/>
            <person name="Kadowaki K."/>
            <person name="Sugiura M."/>
            <person name="Burr B."/>
            <person name="Sasaki T."/>
        </authorList>
    </citation>
    <scope>NUCLEOTIDE SEQUENCE [LARGE SCALE GENOMIC DNA]</scope>
    <source>
        <strain evidence="3">cv. Nipponbare</strain>
    </source>
</reference>
<gene>
    <name evidence="2" type="ordered locus">Os04g0103800</name>
</gene>
<dbReference type="KEGG" id="dosa:Os04g0103800"/>
<dbReference type="EMBL" id="AP008210">
    <property type="protein sequence ID" value="BAF13916.1"/>
    <property type="molecule type" value="Genomic_DNA"/>
</dbReference>
<dbReference type="Gramene" id="Os04t0103800-01">
    <property type="protein sequence ID" value="Os04t0103800-01"/>
    <property type="gene ID" value="Os04g0103800"/>
</dbReference>
<evidence type="ECO:0000256" key="1">
    <source>
        <dbReference type="SAM" id="MobiDB-lite"/>
    </source>
</evidence>
<feature type="region of interest" description="Disordered" evidence="1">
    <location>
        <begin position="1"/>
        <end position="21"/>
    </location>
</feature>
<dbReference type="KEGG" id="osa:4334900"/>
<protein>
    <submittedName>
        <fullName evidence="2">Os04g0103800 protein</fullName>
    </submittedName>
</protein>
<evidence type="ECO:0000313" key="3">
    <source>
        <dbReference type="Proteomes" id="UP000000763"/>
    </source>
</evidence>
<feature type="region of interest" description="Disordered" evidence="1">
    <location>
        <begin position="33"/>
        <end position="141"/>
    </location>
</feature>
<evidence type="ECO:0000313" key="2">
    <source>
        <dbReference type="EMBL" id="BAF13916.1"/>
    </source>
</evidence>
<name>A0A0N7KIG1_ORYSJ</name>